<dbReference type="PANTHER" id="PTHR31407">
    <property type="match status" value="1"/>
</dbReference>
<organism evidence="2 3">
    <name type="scientific">Ananas comosus</name>
    <name type="common">Pineapple</name>
    <name type="synonym">Ananas ananas</name>
    <dbReference type="NCBI Taxonomy" id="4615"/>
    <lineage>
        <taxon>Eukaryota</taxon>
        <taxon>Viridiplantae</taxon>
        <taxon>Streptophyta</taxon>
        <taxon>Embryophyta</taxon>
        <taxon>Tracheophyta</taxon>
        <taxon>Spermatophyta</taxon>
        <taxon>Magnoliopsida</taxon>
        <taxon>Liliopsida</taxon>
        <taxon>Poales</taxon>
        <taxon>Bromeliaceae</taxon>
        <taxon>Bromelioideae</taxon>
        <taxon>Ananas</taxon>
    </lineage>
</organism>
<sequence length="305" mass="34174">MPKRADPITQQQPRRWSYEAVAFVPNTLFGDELSSDLGDLIVVGFNEGLLGAIKRREALLQTFLSAVSFPLIIPTNDASAETDLQENFRMYEDEMNKFRILVPQDWLAGAGEASGIKSVTAFYPEEASDSNVSIVITGIGPDFTRLESFGSVDAFAESLVNGLDRSWQRPPGLAAKLVDSKAANGLYYLEYTLQNPGEKRRHILSAVGMASNGWYNRLYTVTGQRLTKCSKCEQYMEDESEKYRPKIEKYRRSSSSTSTRFSITGNISRVDKSKHHITRKPTNTKKQCVGGFGKKRFQSGRAIRQ</sequence>
<dbReference type="GO" id="GO:0009654">
    <property type="term" value="C:photosystem II oxygen evolving complex"/>
    <property type="evidence" value="ECO:0007669"/>
    <property type="project" value="InterPro"/>
</dbReference>
<reference evidence="2 3" key="1">
    <citation type="journal article" date="2016" name="DNA Res.">
        <title>The draft genome of MD-2 pineapple using hybrid error correction of long reads.</title>
        <authorList>
            <person name="Redwan R.M."/>
            <person name="Saidin A."/>
            <person name="Kumar S.V."/>
        </authorList>
    </citation>
    <scope>NUCLEOTIDE SEQUENCE [LARGE SCALE GENOMIC DNA]</scope>
    <source>
        <strain evidence="3">cv. MD2</strain>
        <tissue evidence="2">Leaf</tissue>
    </source>
</reference>
<dbReference type="SUPFAM" id="SSF55724">
    <property type="entry name" value="Mog1p/PsbP-like"/>
    <property type="match status" value="1"/>
</dbReference>
<dbReference type="InterPro" id="IPR002683">
    <property type="entry name" value="PsbP_C"/>
</dbReference>
<protein>
    <submittedName>
        <fullName evidence="2">PsbP domain-containing protein 3, chloroplastic</fullName>
    </submittedName>
</protein>
<dbReference type="Pfam" id="PF01789">
    <property type="entry name" value="PsbP"/>
    <property type="match status" value="1"/>
</dbReference>
<evidence type="ECO:0000313" key="2">
    <source>
        <dbReference type="EMBL" id="OAY63243.1"/>
    </source>
</evidence>
<name>A0A199UES4_ANACO</name>
<dbReference type="EMBL" id="LSRQ01008359">
    <property type="protein sequence ID" value="OAY63243.1"/>
    <property type="molecule type" value="Genomic_DNA"/>
</dbReference>
<evidence type="ECO:0000259" key="1">
    <source>
        <dbReference type="Pfam" id="PF01789"/>
    </source>
</evidence>
<comment type="caution">
    <text evidence="2">The sequence shown here is derived from an EMBL/GenBank/DDBJ whole genome shotgun (WGS) entry which is preliminary data.</text>
</comment>
<dbReference type="InterPro" id="IPR016123">
    <property type="entry name" value="Mog1/PsbP_a/b/a-sand"/>
</dbReference>
<feature type="domain" description="PsbP C-terminal" evidence="1">
    <location>
        <begin position="87"/>
        <end position="228"/>
    </location>
</feature>
<dbReference type="PANTHER" id="PTHR31407:SF17">
    <property type="entry name" value="PSBP DOMAIN-CONTAINING PROTEIN 3, CHLOROPLASTIC"/>
    <property type="match status" value="1"/>
</dbReference>
<dbReference type="Proteomes" id="UP000092600">
    <property type="component" value="Unassembled WGS sequence"/>
</dbReference>
<dbReference type="GO" id="GO:0015979">
    <property type="term" value="P:photosynthesis"/>
    <property type="evidence" value="ECO:0007669"/>
    <property type="project" value="InterPro"/>
</dbReference>
<accession>A0A199UES4</accession>
<proteinExistence type="predicted"/>
<dbReference type="AlphaFoldDB" id="A0A199UES4"/>
<evidence type="ECO:0000313" key="3">
    <source>
        <dbReference type="Proteomes" id="UP000092600"/>
    </source>
</evidence>
<dbReference type="Gene3D" id="3.40.1000.10">
    <property type="entry name" value="Mog1/PsbP, alpha/beta/alpha sandwich"/>
    <property type="match status" value="1"/>
</dbReference>
<dbReference type="GO" id="GO:0005509">
    <property type="term" value="F:calcium ion binding"/>
    <property type="evidence" value="ECO:0007669"/>
    <property type="project" value="InterPro"/>
</dbReference>
<dbReference type="STRING" id="4615.A0A199UES4"/>
<gene>
    <name evidence="2" type="ORF">ACMD2_04264</name>
</gene>
<dbReference type="GO" id="GO:0019898">
    <property type="term" value="C:extrinsic component of membrane"/>
    <property type="evidence" value="ECO:0007669"/>
    <property type="project" value="InterPro"/>
</dbReference>